<reference evidence="2" key="1">
    <citation type="submission" date="2024-03" db="EMBL/GenBank/DDBJ databases">
        <authorList>
            <consortium name="ELIXIR-Norway"/>
            <consortium name="Elixir Norway"/>
        </authorList>
    </citation>
    <scope>NUCLEOTIDE SEQUENCE</scope>
</reference>
<keyword evidence="3" id="KW-1185">Reference proteome</keyword>
<protein>
    <recommendedName>
        <fullName evidence="4">LAGLIDADG homing endonuclease</fullName>
    </recommendedName>
</protein>
<evidence type="ECO:0000313" key="2">
    <source>
        <dbReference type="EMBL" id="CAK9879119.1"/>
    </source>
</evidence>
<evidence type="ECO:0000313" key="3">
    <source>
        <dbReference type="Proteomes" id="UP001497522"/>
    </source>
</evidence>
<sequence>MKGPGIGLAGVTLAAIGTSPRLRWFHEALPGCQYCCVSSRVRRHFRRYLRELSKNAPQNRLPLRRSCWSCAVLALAYYDAHRQSVPMPNLSRFQQALMDGSGRMLFEVGTRDKSLIAQLTETKARSPRRCHDRKKKESWTLTKKKMSQGKNVRRKLTKTYEQQDKGGGTFGHAKKVRSPFAQQHFLQGGVHRAEGEASTLGAWSNASAVRAGQRYKCAQEKQVKSWQIRS</sequence>
<organism evidence="2 3">
    <name type="scientific">Sphagnum jensenii</name>
    <dbReference type="NCBI Taxonomy" id="128206"/>
    <lineage>
        <taxon>Eukaryota</taxon>
        <taxon>Viridiplantae</taxon>
        <taxon>Streptophyta</taxon>
        <taxon>Embryophyta</taxon>
        <taxon>Bryophyta</taxon>
        <taxon>Sphagnophytina</taxon>
        <taxon>Sphagnopsida</taxon>
        <taxon>Sphagnales</taxon>
        <taxon>Sphagnaceae</taxon>
        <taxon>Sphagnum</taxon>
    </lineage>
</organism>
<dbReference type="Proteomes" id="UP001497522">
    <property type="component" value="Chromosome 6"/>
</dbReference>
<accession>A0ABP1BS88</accession>
<name>A0ABP1BS88_9BRYO</name>
<proteinExistence type="predicted"/>
<evidence type="ECO:0000256" key="1">
    <source>
        <dbReference type="SAM" id="MobiDB-lite"/>
    </source>
</evidence>
<dbReference type="EMBL" id="OZ023707">
    <property type="protein sequence ID" value="CAK9879119.1"/>
    <property type="molecule type" value="Genomic_DNA"/>
</dbReference>
<gene>
    <name evidence="2" type="ORF">CSSPJE1EN2_LOCUS20696</name>
</gene>
<evidence type="ECO:0008006" key="4">
    <source>
        <dbReference type="Google" id="ProtNLM"/>
    </source>
</evidence>
<feature type="region of interest" description="Disordered" evidence="1">
    <location>
        <begin position="130"/>
        <end position="153"/>
    </location>
</feature>